<name>A0A0K2UUD4_LEPSM</name>
<accession>A0A0K2UUD4</accession>
<evidence type="ECO:0000313" key="1">
    <source>
        <dbReference type="EMBL" id="CDW41527.1"/>
    </source>
</evidence>
<organism evidence="1">
    <name type="scientific">Lepeophtheirus salmonis</name>
    <name type="common">Salmon louse</name>
    <name type="synonym">Caligus salmonis</name>
    <dbReference type="NCBI Taxonomy" id="72036"/>
    <lineage>
        <taxon>Eukaryota</taxon>
        <taxon>Metazoa</taxon>
        <taxon>Ecdysozoa</taxon>
        <taxon>Arthropoda</taxon>
        <taxon>Crustacea</taxon>
        <taxon>Multicrustacea</taxon>
        <taxon>Hexanauplia</taxon>
        <taxon>Copepoda</taxon>
        <taxon>Siphonostomatoida</taxon>
        <taxon>Caligidae</taxon>
        <taxon>Lepeophtheirus</taxon>
    </lineage>
</organism>
<sequence length="74" mass="8373">MEQDRSHASNVPAIRAKVMSRALTSLNIKLSALLLDVDGAVTPISDFPMHLKKVESLRRILKLITFEEDRTKKK</sequence>
<dbReference type="AlphaFoldDB" id="A0A0K2UUD4"/>
<reference evidence="1" key="1">
    <citation type="submission" date="2014-05" db="EMBL/GenBank/DDBJ databases">
        <authorList>
            <person name="Chronopoulou M."/>
        </authorList>
    </citation>
    <scope>NUCLEOTIDE SEQUENCE</scope>
    <source>
        <tissue evidence="1">Whole organism</tissue>
    </source>
</reference>
<dbReference type="EMBL" id="HACA01024166">
    <property type="protein sequence ID" value="CDW41527.1"/>
    <property type="molecule type" value="Transcribed_RNA"/>
</dbReference>
<proteinExistence type="predicted"/>
<protein>
    <submittedName>
        <fullName evidence="1">Uncharacterized protein</fullName>
    </submittedName>
</protein>